<reference evidence="1" key="1">
    <citation type="submission" date="2021-11" db="EMBL/GenBank/DDBJ databases">
        <authorList>
            <person name="Schell T."/>
        </authorList>
    </citation>
    <scope>NUCLEOTIDE SEQUENCE</scope>
    <source>
        <strain evidence="1">M5</strain>
    </source>
</reference>
<dbReference type="AlphaFoldDB" id="A0A8J2RT70"/>
<sequence>MAGLETGVKARHGISLSLRLFGEAGDVNISEVENLIQELCKLGRRKPKNDRGTNGLPAKDRATLVLYVNATGTCKMSCKVAPLIVGTSKKSALFWGCSQSHSLHQSTKCLGKKRSSFGTFYKCFGRSPSGKKELGFNPIRIYRKLLVSFGMLNSQMKFVLTESSSTKNGNNGYNGSFDTPDIKNDRDVEDVVSRWLDLERDPKILALDEIQLF</sequence>
<accession>A0A8J2RT70</accession>
<dbReference type="Proteomes" id="UP000789390">
    <property type="component" value="Unassembled WGS sequence"/>
</dbReference>
<protein>
    <submittedName>
        <fullName evidence="1">Uncharacterized protein</fullName>
    </submittedName>
</protein>
<keyword evidence="2" id="KW-1185">Reference proteome</keyword>
<dbReference type="EMBL" id="CAKKLH010000303">
    <property type="protein sequence ID" value="CAH0110357.1"/>
    <property type="molecule type" value="Genomic_DNA"/>
</dbReference>
<gene>
    <name evidence="1" type="ORF">DGAL_LOCUS13923</name>
</gene>
<evidence type="ECO:0000313" key="1">
    <source>
        <dbReference type="EMBL" id="CAH0110357.1"/>
    </source>
</evidence>
<organism evidence="1 2">
    <name type="scientific">Daphnia galeata</name>
    <dbReference type="NCBI Taxonomy" id="27404"/>
    <lineage>
        <taxon>Eukaryota</taxon>
        <taxon>Metazoa</taxon>
        <taxon>Ecdysozoa</taxon>
        <taxon>Arthropoda</taxon>
        <taxon>Crustacea</taxon>
        <taxon>Branchiopoda</taxon>
        <taxon>Diplostraca</taxon>
        <taxon>Cladocera</taxon>
        <taxon>Anomopoda</taxon>
        <taxon>Daphniidae</taxon>
        <taxon>Daphnia</taxon>
    </lineage>
</organism>
<evidence type="ECO:0000313" key="2">
    <source>
        <dbReference type="Proteomes" id="UP000789390"/>
    </source>
</evidence>
<dbReference type="OrthoDB" id="6369198at2759"/>
<name>A0A8J2RT70_9CRUS</name>
<proteinExistence type="predicted"/>
<comment type="caution">
    <text evidence="1">The sequence shown here is derived from an EMBL/GenBank/DDBJ whole genome shotgun (WGS) entry which is preliminary data.</text>
</comment>